<dbReference type="GO" id="GO:0005524">
    <property type="term" value="F:ATP binding"/>
    <property type="evidence" value="ECO:0007669"/>
    <property type="project" value="UniProtKB-KW"/>
</dbReference>
<dbReference type="HAMAP" id="MF_00109">
    <property type="entry name" value="Shikimate_kinase"/>
    <property type="match status" value="1"/>
</dbReference>
<name>A0A6J7V7T5_9ZZZZ</name>
<sequence length="167" mass="18166">MPHIILIGPPGAGKSTVGKALARHLKIAFVDSDVVIEEKSGMKISDIFITKGEEFFRDLEFDVLNECLLIPDCVLSLGGGAPIAERAQALLVEVDAHLVFLDVSLAIAAARVGFNRDRPLLLGNPRAQWQELNEVRRPVYERLATAVIKVEGSSVKELVAQIVEATQ</sequence>
<evidence type="ECO:0000313" key="7">
    <source>
        <dbReference type="EMBL" id="CAB4721044.1"/>
    </source>
</evidence>
<dbReference type="PANTHER" id="PTHR21087:SF16">
    <property type="entry name" value="SHIKIMATE KINASE 1, CHLOROPLASTIC"/>
    <property type="match status" value="1"/>
</dbReference>
<evidence type="ECO:0000313" key="11">
    <source>
        <dbReference type="EMBL" id="CAB5074203.1"/>
    </source>
</evidence>
<gene>
    <name evidence="7" type="ORF">UFOPK2662_00715</name>
    <name evidence="8" type="ORF">UFOPK2942_00324</name>
    <name evidence="9" type="ORF">UFOPK3232_00573</name>
    <name evidence="10" type="ORF">UFOPK4242_00155</name>
    <name evidence="11" type="ORF">UFOPK4382_00580</name>
</gene>
<dbReference type="EMBL" id="CAFBQC010000003">
    <property type="protein sequence ID" value="CAB5039477.1"/>
    <property type="molecule type" value="Genomic_DNA"/>
</dbReference>
<dbReference type="InterPro" id="IPR000623">
    <property type="entry name" value="Shikimate_kinase/TSH1"/>
</dbReference>
<accession>A0A6J7V7T5</accession>
<organism evidence="11">
    <name type="scientific">freshwater metagenome</name>
    <dbReference type="NCBI Taxonomy" id="449393"/>
    <lineage>
        <taxon>unclassified sequences</taxon>
        <taxon>metagenomes</taxon>
        <taxon>ecological metagenomes</taxon>
    </lineage>
</organism>
<keyword evidence="3" id="KW-0547">Nucleotide-binding</keyword>
<keyword evidence="2" id="KW-0808">Transferase</keyword>
<evidence type="ECO:0000313" key="9">
    <source>
        <dbReference type="EMBL" id="CAB4838446.1"/>
    </source>
</evidence>
<dbReference type="GO" id="GO:0005829">
    <property type="term" value="C:cytosol"/>
    <property type="evidence" value="ECO:0007669"/>
    <property type="project" value="TreeGrafter"/>
</dbReference>
<evidence type="ECO:0000256" key="5">
    <source>
        <dbReference type="ARBA" id="ARBA00022840"/>
    </source>
</evidence>
<dbReference type="GO" id="GO:0004765">
    <property type="term" value="F:shikimate kinase activity"/>
    <property type="evidence" value="ECO:0007669"/>
    <property type="project" value="TreeGrafter"/>
</dbReference>
<evidence type="ECO:0000256" key="2">
    <source>
        <dbReference type="ARBA" id="ARBA00022679"/>
    </source>
</evidence>
<dbReference type="InterPro" id="IPR031322">
    <property type="entry name" value="Shikimate/glucono_kinase"/>
</dbReference>
<keyword evidence="1" id="KW-0028">Amino-acid biosynthesis</keyword>
<dbReference type="GO" id="GO:0008652">
    <property type="term" value="P:amino acid biosynthetic process"/>
    <property type="evidence" value="ECO:0007669"/>
    <property type="project" value="UniProtKB-KW"/>
</dbReference>
<evidence type="ECO:0000256" key="6">
    <source>
        <dbReference type="ARBA" id="ARBA00023141"/>
    </source>
</evidence>
<keyword evidence="4" id="KW-0418">Kinase</keyword>
<dbReference type="AlphaFoldDB" id="A0A6J7V7T5"/>
<dbReference type="GO" id="GO:0009073">
    <property type="term" value="P:aromatic amino acid family biosynthetic process"/>
    <property type="evidence" value="ECO:0007669"/>
    <property type="project" value="UniProtKB-KW"/>
</dbReference>
<dbReference type="Gene3D" id="3.40.50.300">
    <property type="entry name" value="P-loop containing nucleotide triphosphate hydrolases"/>
    <property type="match status" value="1"/>
</dbReference>
<evidence type="ECO:0000256" key="4">
    <source>
        <dbReference type="ARBA" id="ARBA00022777"/>
    </source>
</evidence>
<evidence type="ECO:0000256" key="1">
    <source>
        <dbReference type="ARBA" id="ARBA00022605"/>
    </source>
</evidence>
<evidence type="ECO:0000313" key="8">
    <source>
        <dbReference type="EMBL" id="CAB4775217.1"/>
    </source>
</evidence>
<evidence type="ECO:0000313" key="10">
    <source>
        <dbReference type="EMBL" id="CAB5039477.1"/>
    </source>
</evidence>
<dbReference type="InterPro" id="IPR027417">
    <property type="entry name" value="P-loop_NTPase"/>
</dbReference>
<proteinExistence type="inferred from homology"/>
<dbReference type="Pfam" id="PF01202">
    <property type="entry name" value="SKI"/>
    <property type="match status" value="1"/>
</dbReference>
<dbReference type="EMBL" id="CAEZYI010000034">
    <property type="protein sequence ID" value="CAB4721044.1"/>
    <property type="molecule type" value="Genomic_DNA"/>
</dbReference>
<dbReference type="PRINTS" id="PR01100">
    <property type="entry name" value="SHIKIMTKNASE"/>
</dbReference>
<protein>
    <submittedName>
        <fullName evidence="11">Unannotated protein</fullName>
    </submittedName>
</protein>
<dbReference type="EMBL" id="CAFBRA010000029">
    <property type="protein sequence ID" value="CAB5074203.1"/>
    <property type="molecule type" value="Genomic_DNA"/>
</dbReference>
<dbReference type="CDD" id="cd00464">
    <property type="entry name" value="SK"/>
    <property type="match status" value="1"/>
</dbReference>
<keyword evidence="6" id="KW-0057">Aromatic amino acid biosynthesis</keyword>
<keyword evidence="5" id="KW-0067">ATP-binding</keyword>
<evidence type="ECO:0000256" key="3">
    <source>
        <dbReference type="ARBA" id="ARBA00022741"/>
    </source>
</evidence>
<dbReference type="SUPFAM" id="SSF52540">
    <property type="entry name" value="P-loop containing nucleoside triphosphate hydrolases"/>
    <property type="match status" value="1"/>
</dbReference>
<dbReference type="PANTHER" id="PTHR21087">
    <property type="entry name" value="SHIKIMATE KINASE"/>
    <property type="match status" value="1"/>
</dbReference>
<dbReference type="EMBL" id="CAFARE010000015">
    <property type="protein sequence ID" value="CAB4838446.1"/>
    <property type="molecule type" value="Genomic_DNA"/>
</dbReference>
<dbReference type="EMBL" id="CAFAAA010000005">
    <property type="protein sequence ID" value="CAB4775217.1"/>
    <property type="molecule type" value="Genomic_DNA"/>
</dbReference>
<reference evidence="11" key="1">
    <citation type="submission" date="2020-05" db="EMBL/GenBank/DDBJ databases">
        <authorList>
            <person name="Chiriac C."/>
            <person name="Salcher M."/>
            <person name="Ghai R."/>
            <person name="Kavagutti S V."/>
        </authorList>
    </citation>
    <scope>NUCLEOTIDE SEQUENCE</scope>
</reference>